<proteinExistence type="predicted"/>
<dbReference type="PANTHER" id="PTHR40396:SF1">
    <property type="entry name" value="ATPASE AAA-TYPE CORE DOMAIN-CONTAINING PROTEIN"/>
    <property type="match status" value="1"/>
</dbReference>
<name>A0A6A0B3R8_9LACT</name>
<evidence type="ECO:0000313" key="3">
    <source>
        <dbReference type="Proteomes" id="UP000475928"/>
    </source>
</evidence>
<dbReference type="PANTHER" id="PTHR40396">
    <property type="entry name" value="ATPASE-LIKE PROTEIN"/>
    <property type="match status" value="1"/>
</dbReference>
<dbReference type="EMBL" id="BLLH01000001">
    <property type="protein sequence ID" value="GFH39970.1"/>
    <property type="molecule type" value="Genomic_DNA"/>
</dbReference>
<dbReference type="InterPro" id="IPR003959">
    <property type="entry name" value="ATPase_AAA_core"/>
</dbReference>
<dbReference type="RefSeq" id="WP_172355018.1">
    <property type="nucleotide sequence ID" value="NZ_BLLH01000001.1"/>
</dbReference>
<dbReference type="GO" id="GO:0005524">
    <property type="term" value="F:ATP binding"/>
    <property type="evidence" value="ECO:0007669"/>
    <property type="project" value="InterPro"/>
</dbReference>
<dbReference type="GO" id="GO:0016887">
    <property type="term" value="F:ATP hydrolysis activity"/>
    <property type="evidence" value="ECO:0007669"/>
    <property type="project" value="InterPro"/>
</dbReference>
<evidence type="ECO:0000259" key="1">
    <source>
        <dbReference type="Pfam" id="PF13304"/>
    </source>
</evidence>
<dbReference type="Pfam" id="PF13304">
    <property type="entry name" value="AAA_21"/>
    <property type="match status" value="1"/>
</dbReference>
<protein>
    <submittedName>
        <fullName evidence="2">Abortive infection protein</fullName>
    </submittedName>
</protein>
<accession>A0A6A0B3R8</accession>
<dbReference type="Gene3D" id="3.40.50.300">
    <property type="entry name" value="P-loop containing nucleotide triphosphate hydrolases"/>
    <property type="match status" value="1"/>
</dbReference>
<dbReference type="SUPFAM" id="SSF52540">
    <property type="entry name" value="P-loop containing nucleoside triphosphate hydrolases"/>
    <property type="match status" value="1"/>
</dbReference>
<dbReference type="AlphaFoldDB" id="A0A6A0B3R8"/>
<feature type="domain" description="ATPase AAA-type core" evidence="1">
    <location>
        <begin position="47"/>
        <end position="339"/>
    </location>
</feature>
<evidence type="ECO:0000313" key="2">
    <source>
        <dbReference type="EMBL" id="GFH39970.1"/>
    </source>
</evidence>
<keyword evidence="3" id="KW-1185">Reference proteome</keyword>
<gene>
    <name evidence="2" type="ORF">Hs20B_03680</name>
</gene>
<organism evidence="2 3">
    <name type="scientific">Pseudolactococcus insecticola</name>
    <dbReference type="NCBI Taxonomy" id="2709158"/>
    <lineage>
        <taxon>Bacteria</taxon>
        <taxon>Bacillati</taxon>
        <taxon>Bacillota</taxon>
        <taxon>Bacilli</taxon>
        <taxon>Lactobacillales</taxon>
        <taxon>Streptococcaceae</taxon>
        <taxon>Pseudolactococcus</taxon>
    </lineage>
</organism>
<sequence>MLIDFQVTNFRSFKSENSFSMEKGKYLRKYKNNILKLDKIELLKTALLFGGNANGKTNLINALALLRLLVLNPTLSEAQKLPTDTFGYNKNNTKFSISFIKSSKQFDYRLEYNEEGIISEIFKVNGDVVLERIEQQFLALPDQLQPLEKNIRKNQNLLFFAQSNNVEEAKEAYSWFEEDLIVVNTEQIPNRLFKELSDLNFKNKFLKFIRAADFNIVDVEIRERKEAKSRFIVDIEDDVTELKANSEAFYTTVYDVYSTHQSQDSQFQVHFNNESTGTKVFMFLALYMLQNENKGKVLLIDEFDRSFHIELAEALLDVFTNEKQTNQFILTTHELSLMDYHLRQDQIWFAEKNEFGETELFSIYDFDDDALTRSDFGYKKRYLEGRFGASQIINKSVLLEAVEGNE</sequence>
<comment type="caution">
    <text evidence="2">The sequence shown here is derived from an EMBL/GenBank/DDBJ whole genome shotgun (WGS) entry which is preliminary data.</text>
</comment>
<dbReference type="Proteomes" id="UP000475928">
    <property type="component" value="Unassembled WGS sequence"/>
</dbReference>
<dbReference type="InterPro" id="IPR027417">
    <property type="entry name" value="P-loop_NTPase"/>
</dbReference>
<reference evidence="2 3" key="1">
    <citation type="submission" date="2020-02" db="EMBL/GenBank/DDBJ databases">
        <title>Draft genome sequence of Lactococcus sp. Hs20B0-1.</title>
        <authorList>
            <person name="Noda S."/>
            <person name="Yuki M."/>
            <person name="Ohkuma M."/>
        </authorList>
    </citation>
    <scope>NUCLEOTIDE SEQUENCE [LARGE SCALE GENOMIC DNA]</scope>
    <source>
        <strain evidence="2 3">Hs20B0-1</strain>
    </source>
</reference>